<evidence type="ECO:0000259" key="1">
    <source>
        <dbReference type="Pfam" id="PF24401"/>
    </source>
</evidence>
<feature type="domain" description="iHD-CE" evidence="1">
    <location>
        <begin position="121"/>
        <end position="457"/>
    </location>
</feature>
<feature type="domain" description="wHTH-Hsp90 Na associated" evidence="2">
    <location>
        <begin position="1139"/>
        <end position="1191"/>
    </location>
</feature>
<gene>
    <name evidence="3" type="ORF">CLV71_115171</name>
</gene>
<dbReference type="Gene3D" id="3.30.565.10">
    <property type="entry name" value="Histidine kinase-like ATPase, C-terminal domain"/>
    <property type="match status" value="1"/>
</dbReference>
<feature type="domain" description="wHTH-Hsp90 Na associated" evidence="2">
    <location>
        <begin position="1335"/>
        <end position="1386"/>
    </location>
</feature>
<protein>
    <recommendedName>
        <fullName evidence="5">Histidine kinase/DNA gyrase B/HSP90-like ATPase</fullName>
    </recommendedName>
</protein>
<comment type="caution">
    <text evidence="3">The sequence shown here is derived from an EMBL/GenBank/DDBJ whole genome shotgun (WGS) entry which is preliminary data.</text>
</comment>
<evidence type="ECO:0000313" key="4">
    <source>
        <dbReference type="Proteomes" id="UP000294927"/>
    </source>
</evidence>
<keyword evidence="4" id="KW-1185">Reference proteome</keyword>
<feature type="domain" description="wHTH-Hsp90 Na associated" evidence="2">
    <location>
        <begin position="1076"/>
        <end position="1127"/>
    </location>
</feature>
<evidence type="ECO:0000313" key="3">
    <source>
        <dbReference type="EMBL" id="TDV43708.1"/>
    </source>
</evidence>
<dbReference type="PRINTS" id="PR00775">
    <property type="entry name" value="HEATSHOCK90"/>
</dbReference>
<organism evidence="3 4">
    <name type="scientific">Actinophytocola oryzae</name>
    <dbReference type="NCBI Taxonomy" id="502181"/>
    <lineage>
        <taxon>Bacteria</taxon>
        <taxon>Bacillati</taxon>
        <taxon>Actinomycetota</taxon>
        <taxon>Actinomycetes</taxon>
        <taxon>Pseudonocardiales</taxon>
        <taxon>Pseudonocardiaceae</taxon>
    </lineage>
</organism>
<evidence type="ECO:0008006" key="5">
    <source>
        <dbReference type="Google" id="ProtNLM"/>
    </source>
</evidence>
<dbReference type="InterPro" id="IPR020575">
    <property type="entry name" value="Hsp90_N"/>
</dbReference>
<accession>A0A4R7V2V3</accession>
<sequence>MGETERVGTTAQQRAAAVLAELRKLAGSPKYDDLLARCANSNVSPIGRGTITSLLTGKTRARPATLTTLVVLCLDYARAHPKMSRLKDEQNNVDYWINRYDAALGRTAASSGEDVWTRLIEHEVWRAVRTDGVPSMGDHAVAVARRLVELQGEAEPILADDRWHDLDFASRMSERMADLVTSLKDLDLSAAEAALLVLAPFACQADATLRAARMIGARPADLVTEPRPGEDPNRVDYMAFLRREPCRRLVRRANGQATFNGAQASGEIGWWLYHYWLGSRRSTEPVFRALLDDPAIGTDSTRRLLVELLDPLLRVVRVSPEQLRSLDQLGLDAGPGDCDVSAPSRRVRERLVALLVKLAYVLAIPLTALPAVVAEHLGIPHPVDLDDLRNTVRMSSWPGMTLKAECHHEAVLVALQEHAAHVDAVVRSISAVATNDVSLEPLRKLPAVGASADKVVAARDSLNHPRFMTPVDRFRLDEQRVRELLMDRNLYRDPALAIRELYQNALDACRLREARQRCRGTNLGWKGQIDFIQGIDDATGRHYLECRDTGVGMDAADLRGAFSHVGVRYIDSPEFLHDEIQFHKYGVEFVPNSRFGIGVISYFMLADEIEVETCRMAYNDRLQGVVQTVTIVGPGHLFRIQENPSTQSEPGTRVRLYLQDGDRAPSCVDLLRKVLGIAQYRTTATHDDQQDDQHDVWEPDVLHARARPAFDQDGIDAFGHSITCSKQDDGQVIWCEHGGALLIDGIYVRAANHHGGLSRPGQEDDLRGAVVNLTGNPQPELSIDRSLVLDDVSHRIKRLLTGAIHKLVEDAPAFLRTEWIHDVAQSSPWVADLVTKTAATSGTLLSLGNDKPSNTAVTGCFPPDIDLFTPDRDDFHDWKHRGRRTHRLTYDAPLPNLNTDRCPDHIALWRWLAHHPAEALDQLTDIAPEIAPGIDVLPALPSDAVLLADDGNWSRGDERAFDPPPPPGHLLWTAAATGTSPRKTAERAVVLGMRDVLPDQFSTDPHLDSTELALLSHGLEGQRPWLTTDEPVPVTHFLEARRRLRLSVAESADRLSRYGFTVPSADRLSYLAHLNSDQIKLLSHNLDGEAPWIQHRHPVAFAHLVKASLELDYNIAEAVDQLDRLGFHVAVPADLPPQLDANDLRLISAQFDGNGPWLDYDKPVPPDHLIAAPPAFGGPRKVAERLTALGFTVRGLDRIPEHLSDIDQEIEREDRTGMDDIFEVTKPVQATSLFLIAMRMPGYRVRDVAERLTCYGFEVADDVIRIAEQLTAADLKLLSRDHDEQRPWLDVTKTVPTAHLIRPSLEADRRPTDIAQQLRRWNFDVTEPPDLPTQLTPEDRQLVHDHSRDDWLDVREPVPLHKLIMAARRTRTSVTAAARRLRQLGFDVPNLASAVQQALARLPRQ</sequence>
<feature type="domain" description="wHTH-Hsp90 Na associated" evidence="2">
    <location>
        <begin position="1270"/>
        <end position="1321"/>
    </location>
</feature>
<dbReference type="RefSeq" id="WP_133906923.1">
    <property type="nucleotide sequence ID" value="NZ_SOCP01000015.1"/>
</dbReference>
<dbReference type="EMBL" id="SOCP01000015">
    <property type="protein sequence ID" value="TDV43708.1"/>
    <property type="molecule type" value="Genomic_DNA"/>
</dbReference>
<dbReference type="OrthoDB" id="9802640at2"/>
<reference evidence="3 4" key="1">
    <citation type="submission" date="2019-03" db="EMBL/GenBank/DDBJ databases">
        <title>Genomic Encyclopedia of Archaeal and Bacterial Type Strains, Phase II (KMG-II): from individual species to whole genera.</title>
        <authorList>
            <person name="Goeker M."/>
        </authorList>
    </citation>
    <scope>NUCLEOTIDE SEQUENCE [LARGE SCALE GENOMIC DNA]</scope>
    <source>
        <strain evidence="3 4">DSM 45499</strain>
    </source>
</reference>
<dbReference type="InterPro" id="IPR056506">
    <property type="entry name" value="iHD-CE"/>
</dbReference>
<dbReference type="Pfam" id="PF24410">
    <property type="entry name" value="wHTH-HSP90_Na-assoc"/>
    <property type="match status" value="5"/>
</dbReference>
<proteinExistence type="predicted"/>
<evidence type="ECO:0000259" key="2">
    <source>
        <dbReference type="Pfam" id="PF24410"/>
    </source>
</evidence>
<dbReference type="Proteomes" id="UP000294927">
    <property type="component" value="Unassembled WGS sequence"/>
</dbReference>
<dbReference type="InterPro" id="IPR036890">
    <property type="entry name" value="HATPase_C_sf"/>
</dbReference>
<dbReference type="SUPFAM" id="SSF55874">
    <property type="entry name" value="ATPase domain of HSP90 chaperone/DNA topoisomerase II/histidine kinase"/>
    <property type="match status" value="1"/>
</dbReference>
<name>A0A4R7V2V3_9PSEU</name>
<dbReference type="Pfam" id="PF24401">
    <property type="entry name" value="iHD-CE"/>
    <property type="match status" value="1"/>
</dbReference>
<dbReference type="InterPro" id="IPR056507">
    <property type="entry name" value="wHTH-HSP90_Na-assoc"/>
</dbReference>
<feature type="domain" description="wHTH-Hsp90 Na associated" evidence="2">
    <location>
        <begin position="1007"/>
        <end position="1060"/>
    </location>
</feature>